<feature type="region of interest" description="Disordered" evidence="1">
    <location>
        <begin position="92"/>
        <end position="115"/>
    </location>
</feature>
<organism evidence="3 4">
    <name type="scientific">Plasmodium malariae</name>
    <dbReference type="NCBI Taxonomy" id="5858"/>
    <lineage>
        <taxon>Eukaryota</taxon>
        <taxon>Sar</taxon>
        <taxon>Alveolata</taxon>
        <taxon>Apicomplexa</taxon>
        <taxon>Aconoidasida</taxon>
        <taxon>Haemosporida</taxon>
        <taxon>Plasmodiidae</taxon>
        <taxon>Plasmodium</taxon>
        <taxon>Plasmodium (Plasmodium)</taxon>
    </lineage>
</organism>
<accession>A0A1C3KAH7</accession>
<feature type="signal peptide" evidence="2">
    <location>
        <begin position="1"/>
        <end position="23"/>
    </location>
</feature>
<evidence type="ECO:0000313" key="4">
    <source>
        <dbReference type="Proteomes" id="UP000219799"/>
    </source>
</evidence>
<evidence type="ECO:0000256" key="1">
    <source>
        <dbReference type="SAM" id="MobiDB-lite"/>
    </source>
</evidence>
<dbReference type="Proteomes" id="UP000219799">
    <property type="component" value="Chromosome 3"/>
</dbReference>
<feature type="chain" id="PRO_5008677588" evidence="2">
    <location>
        <begin position="24"/>
        <end position="115"/>
    </location>
</feature>
<proteinExistence type="predicted"/>
<sequence length="115" mass="13832">MLSRRMSSMKYFIFSLIWVVVYNERAKDNSFPLNQNKSSSELNGRILRLDTPEPWGDSETYEIRTRDRSGNLITTVFNRYGEALYYYTNKKERRKKKSSKGINSKLRRKTKERKY</sequence>
<keyword evidence="2" id="KW-0732">Signal</keyword>
<evidence type="ECO:0000256" key="2">
    <source>
        <dbReference type="SAM" id="SignalP"/>
    </source>
</evidence>
<gene>
    <name evidence="3" type="primary">PmlGA01_030023900</name>
    <name evidence="3" type="ORF">PMLGA01_030023900</name>
</gene>
<dbReference type="VEuPathDB" id="PlasmoDB:PmUG01_03031800"/>
<name>A0A1C3KAH7_PLAMA</name>
<dbReference type="EMBL" id="LT594491">
    <property type="protein sequence ID" value="SBT70504.1"/>
    <property type="molecule type" value="Genomic_DNA"/>
</dbReference>
<dbReference type="AlphaFoldDB" id="A0A1C3KAH7"/>
<protein>
    <submittedName>
        <fullName evidence="3">Uncharacterized protein</fullName>
    </submittedName>
</protein>
<evidence type="ECO:0000313" key="3">
    <source>
        <dbReference type="EMBL" id="SBT70504.1"/>
    </source>
</evidence>
<reference evidence="3 4" key="1">
    <citation type="submission" date="2016-06" db="EMBL/GenBank/DDBJ databases">
        <authorList>
            <consortium name="Pathogen Informatics"/>
        </authorList>
    </citation>
    <scope>NUCLEOTIDE SEQUENCE [LARGE SCALE GENOMIC DNA]</scope>
    <source>
        <strain evidence="3">PmlGA01</strain>
    </source>
</reference>